<dbReference type="EMBL" id="CAJSLV010000046">
    <property type="protein sequence ID" value="CAG6392757.1"/>
    <property type="molecule type" value="Genomic_DNA"/>
</dbReference>
<dbReference type="AlphaFoldDB" id="A0A9W4GPZ2"/>
<evidence type="ECO:0000256" key="1">
    <source>
        <dbReference type="SAM" id="Phobius"/>
    </source>
</evidence>
<gene>
    <name evidence="2" type="ORF">SCOCK_180134</name>
</gene>
<accession>A0A9W4GPZ2</accession>
<organism evidence="2 3">
    <name type="scientific">Actinacidiphila cocklensis</name>
    <dbReference type="NCBI Taxonomy" id="887465"/>
    <lineage>
        <taxon>Bacteria</taxon>
        <taxon>Bacillati</taxon>
        <taxon>Actinomycetota</taxon>
        <taxon>Actinomycetes</taxon>
        <taxon>Kitasatosporales</taxon>
        <taxon>Streptomycetaceae</taxon>
        <taxon>Actinacidiphila</taxon>
    </lineage>
</organism>
<keyword evidence="1" id="KW-0472">Membrane</keyword>
<keyword evidence="1" id="KW-0812">Transmembrane</keyword>
<keyword evidence="1" id="KW-1133">Transmembrane helix</keyword>
<feature type="transmembrane region" description="Helical" evidence="1">
    <location>
        <begin position="6"/>
        <end position="22"/>
    </location>
</feature>
<evidence type="ECO:0000313" key="3">
    <source>
        <dbReference type="Proteomes" id="UP001152519"/>
    </source>
</evidence>
<dbReference type="Proteomes" id="UP001152519">
    <property type="component" value="Unassembled WGS sequence"/>
</dbReference>
<reference evidence="2" key="1">
    <citation type="submission" date="2021-05" db="EMBL/GenBank/DDBJ databases">
        <authorList>
            <person name="Arsene-Ploetze F."/>
        </authorList>
    </citation>
    <scope>NUCLEOTIDE SEQUENCE</scope>
    <source>
        <strain evidence="2">DSM 42138</strain>
    </source>
</reference>
<keyword evidence="3" id="KW-1185">Reference proteome</keyword>
<protein>
    <submittedName>
        <fullName evidence="2">Uncharacterized protein</fullName>
    </submittedName>
</protein>
<sequence>MKTRPLVALSVAVLVFLCKYLLHGYT</sequence>
<proteinExistence type="predicted"/>
<comment type="caution">
    <text evidence="2">The sequence shown here is derived from an EMBL/GenBank/DDBJ whole genome shotgun (WGS) entry which is preliminary data.</text>
</comment>
<name>A0A9W4GPZ2_9ACTN</name>
<evidence type="ECO:0000313" key="2">
    <source>
        <dbReference type="EMBL" id="CAG6392757.1"/>
    </source>
</evidence>